<keyword evidence="2" id="KW-1185">Reference proteome</keyword>
<accession>A0ACB5U850</accession>
<proteinExistence type="predicted"/>
<sequence length="87" mass="10149">MTGYSKMSLLSKRTFIVELMDDESTIKYFRSFSELAFGDLNATYLTDCNLRKAQDEDYLRCCCVWTIKRDVFDIPMLIVGQFLPVLN</sequence>
<evidence type="ECO:0000313" key="2">
    <source>
        <dbReference type="Proteomes" id="UP001165064"/>
    </source>
</evidence>
<evidence type="ECO:0000313" key="1">
    <source>
        <dbReference type="EMBL" id="GMF04785.1"/>
    </source>
</evidence>
<name>A0ACB5U850_AMBMO</name>
<reference evidence="1" key="1">
    <citation type="submission" date="2023-04" db="EMBL/GenBank/DDBJ databases">
        <title>Ambrosiozyma monospora NBRC 10751.</title>
        <authorList>
            <person name="Ichikawa N."/>
            <person name="Sato H."/>
            <person name="Tonouchi N."/>
        </authorList>
    </citation>
    <scope>NUCLEOTIDE SEQUENCE</scope>
    <source>
        <strain evidence="1">NBRC 10751</strain>
    </source>
</reference>
<gene>
    <name evidence="1" type="ORF">Amon02_001209200</name>
</gene>
<protein>
    <submittedName>
        <fullName evidence="1">Unnamed protein product</fullName>
    </submittedName>
</protein>
<dbReference type="Proteomes" id="UP001165064">
    <property type="component" value="Unassembled WGS sequence"/>
</dbReference>
<organism evidence="1 2">
    <name type="scientific">Ambrosiozyma monospora</name>
    <name type="common">Yeast</name>
    <name type="synonym">Endomycopsis monosporus</name>
    <dbReference type="NCBI Taxonomy" id="43982"/>
    <lineage>
        <taxon>Eukaryota</taxon>
        <taxon>Fungi</taxon>
        <taxon>Dikarya</taxon>
        <taxon>Ascomycota</taxon>
        <taxon>Saccharomycotina</taxon>
        <taxon>Pichiomycetes</taxon>
        <taxon>Pichiales</taxon>
        <taxon>Pichiaceae</taxon>
        <taxon>Ambrosiozyma</taxon>
    </lineage>
</organism>
<comment type="caution">
    <text evidence="1">The sequence shown here is derived from an EMBL/GenBank/DDBJ whole genome shotgun (WGS) entry which is preliminary data.</text>
</comment>
<dbReference type="EMBL" id="BSXS01014022">
    <property type="protein sequence ID" value="GMF04785.1"/>
    <property type="molecule type" value="Genomic_DNA"/>
</dbReference>